<evidence type="ECO:0000256" key="3">
    <source>
        <dbReference type="ARBA" id="ARBA00008343"/>
    </source>
</evidence>
<dbReference type="InterPro" id="IPR004036">
    <property type="entry name" value="Endonuclease-III-like_CS2"/>
</dbReference>
<dbReference type="InterPro" id="IPR005760">
    <property type="entry name" value="A/G_AdeGlyc_MutY"/>
</dbReference>
<keyword evidence="12" id="KW-0234">DNA repair</keyword>
<accession>A0A5C8PS47</accession>
<organism evidence="16 17">
    <name type="scientific">Vineibacter terrae</name>
    <dbReference type="NCBI Taxonomy" id="2586908"/>
    <lineage>
        <taxon>Bacteria</taxon>
        <taxon>Pseudomonadati</taxon>
        <taxon>Pseudomonadota</taxon>
        <taxon>Alphaproteobacteria</taxon>
        <taxon>Hyphomicrobiales</taxon>
        <taxon>Vineibacter</taxon>
    </lineage>
</organism>
<name>A0A5C8PS47_9HYPH</name>
<keyword evidence="6" id="KW-0004">4Fe-4S</keyword>
<dbReference type="GO" id="GO:0051539">
    <property type="term" value="F:4 iron, 4 sulfur cluster binding"/>
    <property type="evidence" value="ECO:0007669"/>
    <property type="project" value="UniProtKB-UniRule"/>
</dbReference>
<dbReference type="CDD" id="cd00056">
    <property type="entry name" value="ENDO3c"/>
    <property type="match status" value="1"/>
</dbReference>
<dbReference type="AlphaFoldDB" id="A0A5C8PS47"/>
<evidence type="ECO:0000256" key="5">
    <source>
        <dbReference type="ARBA" id="ARBA00022023"/>
    </source>
</evidence>
<comment type="caution">
    <text evidence="16">The sequence shown here is derived from an EMBL/GenBank/DDBJ whole genome shotgun (WGS) entry which is preliminary data.</text>
</comment>
<dbReference type="GO" id="GO:0035485">
    <property type="term" value="F:adenine/guanine mispair binding"/>
    <property type="evidence" value="ECO:0007669"/>
    <property type="project" value="TreeGrafter"/>
</dbReference>
<dbReference type="Pfam" id="PF14815">
    <property type="entry name" value="NUDIX_4"/>
    <property type="match status" value="1"/>
</dbReference>
<comment type="similarity">
    <text evidence="3 14">Belongs to the Nth/MutY family.</text>
</comment>
<dbReference type="GO" id="GO:0000701">
    <property type="term" value="F:purine-specific mismatch base pair DNA N-glycosylase activity"/>
    <property type="evidence" value="ECO:0007669"/>
    <property type="project" value="UniProtKB-EC"/>
</dbReference>
<protein>
    <recommendedName>
        <fullName evidence="5 14">Adenine DNA glycosylase</fullName>
        <ecNumber evidence="4 14">3.2.2.31</ecNumber>
    </recommendedName>
</protein>
<keyword evidence="8 14" id="KW-0227">DNA damage</keyword>
<comment type="function">
    <text evidence="2">Adenine glycosylase active on G-A mispairs. MutY also corrects error-prone DNA synthesis past GO lesions which are due to the oxidatively damaged form of guanine: 7,8-dihydro-8-oxoguanine (8-oxo-dGTP).</text>
</comment>
<dbReference type="InterPro" id="IPR023170">
    <property type="entry name" value="HhH_base_excis_C"/>
</dbReference>
<sequence>MSDIAPDIAEVIAEPDPRAHASRLLAWYDRHRRDLPWRAAPGERADPYRVWLSEIMLQQTTVVTVGGYFDAFLRRWPTVRDLAAAPLDSVLHAWQGLGYYARARNLHACAQAVVERHGGVFPDDLEALNALPGVGGYTAAAIAAIAFDRQASAVDGNVERVIARLHALETPLPDVKPAIRILAERLVPATRPGDYAQAMMDLGATVCTPRAPRCVLCPLIDMCAGRRLGVAEVLPRRRAKPARPVRQGIAFLLRARDGSVLLRRRPPSGLLGGMIEVPSSPWREGELDRADCLAAAPLPADWQPLPGIVRHVFTHFELRLEVVVARAPTTTGMAEDAADWQWCAVDRLDEMALPTVMKKVLTHGLKALT</sequence>
<evidence type="ECO:0000256" key="1">
    <source>
        <dbReference type="ARBA" id="ARBA00000843"/>
    </source>
</evidence>
<evidence type="ECO:0000256" key="10">
    <source>
        <dbReference type="ARBA" id="ARBA00023004"/>
    </source>
</evidence>
<evidence type="ECO:0000259" key="15">
    <source>
        <dbReference type="SMART" id="SM00478"/>
    </source>
</evidence>
<evidence type="ECO:0000256" key="8">
    <source>
        <dbReference type="ARBA" id="ARBA00022763"/>
    </source>
</evidence>
<feature type="domain" description="HhH-GPD" evidence="15">
    <location>
        <begin position="56"/>
        <end position="205"/>
    </location>
</feature>
<evidence type="ECO:0000256" key="12">
    <source>
        <dbReference type="ARBA" id="ARBA00023204"/>
    </source>
</evidence>
<dbReference type="SUPFAM" id="SSF48150">
    <property type="entry name" value="DNA-glycosylase"/>
    <property type="match status" value="1"/>
</dbReference>
<dbReference type="PROSITE" id="PS01155">
    <property type="entry name" value="ENDONUCLEASE_III_2"/>
    <property type="match status" value="1"/>
</dbReference>
<dbReference type="OrthoDB" id="9802365at2"/>
<dbReference type="InterPro" id="IPR029119">
    <property type="entry name" value="MutY_C"/>
</dbReference>
<dbReference type="InterPro" id="IPR011257">
    <property type="entry name" value="DNA_glycosylase"/>
</dbReference>
<evidence type="ECO:0000256" key="9">
    <source>
        <dbReference type="ARBA" id="ARBA00022801"/>
    </source>
</evidence>
<dbReference type="GO" id="GO:0034039">
    <property type="term" value="F:8-oxo-7,8-dihydroguanine DNA N-glycosylase activity"/>
    <property type="evidence" value="ECO:0007669"/>
    <property type="project" value="TreeGrafter"/>
</dbReference>
<dbReference type="InterPro" id="IPR003265">
    <property type="entry name" value="HhH-GPD_domain"/>
</dbReference>
<keyword evidence="10 14" id="KW-0408">Iron</keyword>
<dbReference type="Gene3D" id="1.10.340.30">
    <property type="entry name" value="Hypothetical protein, domain 2"/>
    <property type="match status" value="1"/>
</dbReference>
<dbReference type="EMBL" id="VDUZ01000007">
    <property type="protein sequence ID" value="TXL78099.1"/>
    <property type="molecule type" value="Genomic_DNA"/>
</dbReference>
<keyword evidence="17" id="KW-1185">Reference proteome</keyword>
<evidence type="ECO:0000313" key="17">
    <source>
        <dbReference type="Proteomes" id="UP000321638"/>
    </source>
</evidence>
<evidence type="ECO:0000256" key="2">
    <source>
        <dbReference type="ARBA" id="ARBA00002933"/>
    </source>
</evidence>
<dbReference type="GO" id="GO:0006284">
    <property type="term" value="P:base-excision repair"/>
    <property type="evidence" value="ECO:0007669"/>
    <property type="project" value="UniProtKB-UniRule"/>
</dbReference>
<keyword evidence="7" id="KW-0479">Metal-binding</keyword>
<dbReference type="GO" id="GO:0006298">
    <property type="term" value="P:mismatch repair"/>
    <property type="evidence" value="ECO:0007669"/>
    <property type="project" value="TreeGrafter"/>
</dbReference>
<evidence type="ECO:0000313" key="16">
    <source>
        <dbReference type="EMBL" id="TXL78099.1"/>
    </source>
</evidence>
<dbReference type="Gene3D" id="1.10.1670.10">
    <property type="entry name" value="Helix-hairpin-Helix base-excision DNA repair enzymes (C-terminal)"/>
    <property type="match status" value="1"/>
</dbReference>
<dbReference type="SUPFAM" id="SSF55811">
    <property type="entry name" value="Nudix"/>
    <property type="match status" value="1"/>
</dbReference>
<keyword evidence="9" id="KW-0378">Hydrolase</keyword>
<dbReference type="GO" id="GO:0032357">
    <property type="term" value="F:oxidized purine DNA binding"/>
    <property type="evidence" value="ECO:0007669"/>
    <property type="project" value="TreeGrafter"/>
</dbReference>
<dbReference type="InterPro" id="IPR000445">
    <property type="entry name" value="HhH_motif"/>
</dbReference>
<evidence type="ECO:0000256" key="14">
    <source>
        <dbReference type="RuleBase" id="RU365096"/>
    </source>
</evidence>
<keyword evidence="11" id="KW-0411">Iron-sulfur</keyword>
<evidence type="ECO:0000256" key="4">
    <source>
        <dbReference type="ARBA" id="ARBA00012045"/>
    </source>
</evidence>
<dbReference type="InterPro" id="IPR015797">
    <property type="entry name" value="NUDIX_hydrolase-like_dom_sf"/>
</dbReference>
<evidence type="ECO:0000256" key="7">
    <source>
        <dbReference type="ARBA" id="ARBA00022723"/>
    </source>
</evidence>
<dbReference type="GO" id="GO:0046872">
    <property type="term" value="F:metal ion binding"/>
    <property type="evidence" value="ECO:0007669"/>
    <property type="project" value="UniProtKB-UniRule"/>
</dbReference>
<dbReference type="RefSeq" id="WP_147846367.1">
    <property type="nucleotide sequence ID" value="NZ_VDUZ01000007.1"/>
</dbReference>
<dbReference type="PANTHER" id="PTHR42944">
    <property type="entry name" value="ADENINE DNA GLYCOSYLASE"/>
    <property type="match status" value="1"/>
</dbReference>
<comment type="cofactor">
    <cofactor evidence="14">
        <name>[4Fe-4S] cluster</name>
        <dbReference type="ChEBI" id="CHEBI:49883"/>
    </cofactor>
    <text evidence="14">Binds 1 [4Fe-4S] cluster.</text>
</comment>
<dbReference type="EC" id="3.2.2.31" evidence="4 14"/>
<dbReference type="Pfam" id="PF00730">
    <property type="entry name" value="HhH-GPD"/>
    <property type="match status" value="1"/>
</dbReference>
<dbReference type="SMART" id="SM00478">
    <property type="entry name" value="ENDO3c"/>
    <property type="match status" value="1"/>
</dbReference>
<dbReference type="PANTHER" id="PTHR42944:SF1">
    <property type="entry name" value="ADENINE DNA GLYCOSYLASE"/>
    <property type="match status" value="1"/>
</dbReference>
<keyword evidence="13 14" id="KW-0326">Glycosidase</keyword>
<evidence type="ECO:0000256" key="6">
    <source>
        <dbReference type="ARBA" id="ARBA00022485"/>
    </source>
</evidence>
<comment type="catalytic activity">
    <reaction evidence="1 14">
        <text>Hydrolyzes free adenine bases from 7,8-dihydro-8-oxoguanine:adenine mismatched double-stranded DNA, leaving an apurinic site.</text>
        <dbReference type="EC" id="3.2.2.31"/>
    </reaction>
</comment>
<dbReference type="CDD" id="cd03431">
    <property type="entry name" value="NUDIX_DNA_Glycosylase_C-MutY"/>
    <property type="match status" value="1"/>
</dbReference>
<proteinExistence type="inferred from homology"/>
<dbReference type="NCBIfam" id="TIGR01084">
    <property type="entry name" value="mutY"/>
    <property type="match status" value="1"/>
</dbReference>
<evidence type="ECO:0000256" key="13">
    <source>
        <dbReference type="ARBA" id="ARBA00023295"/>
    </source>
</evidence>
<dbReference type="Gene3D" id="3.90.79.10">
    <property type="entry name" value="Nucleoside Triphosphate Pyrophosphohydrolase"/>
    <property type="match status" value="1"/>
</dbReference>
<dbReference type="InterPro" id="IPR044298">
    <property type="entry name" value="MIG/MutY"/>
</dbReference>
<evidence type="ECO:0000256" key="11">
    <source>
        <dbReference type="ARBA" id="ARBA00023014"/>
    </source>
</evidence>
<reference evidence="16 17" key="1">
    <citation type="submission" date="2019-06" db="EMBL/GenBank/DDBJ databases">
        <title>New taxonomy in bacterial strain CC-CFT640, isolated from vineyard.</title>
        <authorList>
            <person name="Lin S.-Y."/>
            <person name="Tsai C.-F."/>
            <person name="Young C.-C."/>
        </authorList>
    </citation>
    <scope>NUCLEOTIDE SEQUENCE [LARGE SCALE GENOMIC DNA]</scope>
    <source>
        <strain evidence="16 17">CC-CFT640</strain>
    </source>
</reference>
<dbReference type="FunFam" id="1.10.340.30:FF:000002">
    <property type="entry name" value="Adenine DNA glycosylase"/>
    <property type="match status" value="1"/>
</dbReference>
<dbReference type="Pfam" id="PF00633">
    <property type="entry name" value="HHH"/>
    <property type="match status" value="1"/>
</dbReference>
<gene>
    <name evidence="16" type="primary">mutY</name>
    <name evidence="16" type="ORF">FHP25_07800</name>
</gene>
<dbReference type="Proteomes" id="UP000321638">
    <property type="component" value="Unassembled WGS sequence"/>
</dbReference>